<organism evidence="1 2">
    <name type="scientific">Sinorhizobium glycinis</name>
    <dbReference type="NCBI Taxonomy" id="1472378"/>
    <lineage>
        <taxon>Bacteria</taxon>
        <taxon>Pseudomonadati</taxon>
        <taxon>Pseudomonadota</taxon>
        <taxon>Alphaproteobacteria</taxon>
        <taxon>Hyphomicrobiales</taxon>
        <taxon>Rhizobiaceae</taxon>
        <taxon>Sinorhizobium/Ensifer group</taxon>
        <taxon>Sinorhizobium</taxon>
    </lineage>
</organism>
<dbReference type="InterPro" id="IPR021558">
    <property type="entry name" value="MazE-like"/>
</dbReference>
<dbReference type="RefSeq" id="WP_064243740.1">
    <property type="nucleotide sequence ID" value="NZ_LPUX01000064.1"/>
</dbReference>
<accession>A0A178XPM9</accession>
<dbReference type="Proteomes" id="UP000094025">
    <property type="component" value="Unassembled WGS sequence"/>
</dbReference>
<name>A0A178XPM9_9HYPH</name>
<dbReference type="Pfam" id="PF11455">
    <property type="entry name" value="MazE-like"/>
    <property type="match status" value="1"/>
</dbReference>
<protein>
    <recommendedName>
        <fullName evidence="3">Antitoxin MazE</fullName>
    </recommendedName>
</protein>
<dbReference type="OrthoDB" id="3734119at2"/>
<evidence type="ECO:0008006" key="3">
    <source>
        <dbReference type="Google" id="ProtNLM"/>
    </source>
</evidence>
<keyword evidence="2" id="KW-1185">Reference proteome</keyword>
<proteinExistence type="predicted"/>
<gene>
    <name evidence="1" type="ORF">AU381_18620</name>
</gene>
<dbReference type="AlphaFoldDB" id="A0A178XPM9"/>
<comment type="caution">
    <text evidence="1">The sequence shown here is derived from an EMBL/GenBank/DDBJ whole genome shotgun (WGS) entry which is preliminary data.</text>
</comment>
<reference evidence="1 2" key="1">
    <citation type="journal article" date="2016" name="Int. J. Syst. Evol. Microbiol.">
        <title>Ensifer glycinis sp. nov., an novel rhizobial species associated with Glycine spp.</title>
        <authorList>
            <person name="Yan H."/>
            <person name="Yan J."/>
            <person name="Sui X.H."/>
            <person name="Wang E.T."/>
            <person name="Chen W.X."/>
            <person name="Zhang X.X."/>
            <person name="Chen W.F."/>
        </authorList>
    </citation>
    <scope>NUCLEOTIDE SEQUENCE [LARGE SCALE GENOMIC DNA]</scope>
    <source>
        <strain evidence="1 2">CCBAU 23380</strain>
    </source>
</reference>
<dbReference type="STRING" id="1472378.AU381_18620"/>
<evidence type="ECO:0000313" key="2">
    <source>
        <dbReference type="Proteomes" id="UP000094025"/>
    </source>
</evidence>
<dbReference type="EMBL" id="LPUX01000064">
    <property type="protein sequence ID" value="OAP36515.1"/>
    <property type="molecule type" value="Genomic_DNA"/>
</dbReference>
<sequence>MSSAIRQQRYREKMRAAGFKPVTIWVPDTSNPTFAKEAARQAEILNAKPRTDNDDFWDAVAEDAFRDIEE</sequence>
<evidence type="ECO:0000313" key="1">
    <source>
        <dbReference type="EMBL" id="OAP36515.1"/>
    </source>
</evidence>